<dbReference type="Pfam" id="PF07842">
    <property type="entry name" value="GCFC"/>
    <property type="match status" value="1"/>
</dbReference>
<proteinExistence type="inferred from homology"/>
<evidence type="ECO:0000256" key="4">
    <source>
        <dbReference type="SAM" id="MobiDB-lite"/>
    </source>
</evidence>
<evidence type="ECO:0000256" key="1">
    <source>
        <dbReference type="ARBA" id="ARBA00004123"/>
    </source>
</evidence>
<reference evidence="6 7" key="1">
    <citation type="journal article" date="2019" name="Plant Biotechnol. J.">
        <title>The red bayberry genome and genetic basis of sex determination.</title>
        <authorList>
            <person name="Jia H.M."/>
            <person name="Jia H.J."/>
            <person name="Cai Q.L."/>
            <person name="Wang Y."/>
            <person name="Zhao H.B."/>
            <person name="Yang W.F."/>
            <person name="Wang G.Y."/>
            <person name="Li Y.H."/>
            <person name="Zhan D.L."/>
            <person name="Shen Y.T."/>
            <person name="Niu Q.F."/>
            <person name="Chang L."/>
            <person name="Qiu J."/>
            <person name="Zhao L."/>
            <person name="Xie H.B."/>
            <person name="Fu W.Y."/>
            <person name="Jin J."/>
            <person name="Li X.W."/>
            <person name="Jiao Y."/>
            <person name="Zhou C.C."/>
            <person name="Tu T."/>
            <person name="Chai C.Y."/>
            <person name="Gao J.L."/>
            <person name="Fan L.J."/>
            <person name="van de Weg E."/>
            <person name="Wang J.Y."/>
            <person name="Gao Z.S."/>
        </authorList>
    </citation>
    <scope>NUCLEOTIDE SEQUENCE [LARGE SCALE GENOMIC DNA]</scope>
    <source>
        <tissue evidence="6">Leaves</tissue>
    </source>
</reference>
<dbReference type="PANTHER" id="PTHR12214:SF0">
    <property type="entry name" value="LD29489P"/>
    <property type="match status" value="1"/>
</dbReference>
<dbReference type="AlphaFoldDB" id="A0A6A1W7C0"/>
<protein>
    <submittedName>
        <fullName evidence="6">PAX3-and PAX7-binding protein 1</fullName>
    </submittedName>
</protein>
<dbReference type="EMBL" id="RXIC02000021">
    <property type="protein sequence ID" value="KAB1221132.1"/>
    <property type="molecule type" value="Genomic_DNA"/>
</dbReference>
<dbReference type="GO" id="GO:0000398">
    <property type="term" value="P:mRNA splicing, via spliceosome"/>
    <property type="evidence" value="ECO:0007669"/>
    <property type="project" value="InterPro"/>
</dbReference>
<keyword evidence="3" id="KW-0539">Nucleus</keyword>
<accession>A0A6A1W7C0</accession>
<feature type="compositionally biased region" description="Low complexity" evidence="4">
    <location>
        <begin position="26"/>
        <end position="39"/>
    </location>
</feature>
<comment type="caution">
    <text evidence="6">The sequence shown here is derived from an EMBL/GenBank/DDBJ whole genome shotgun (WGS) entry which is preliminary data.</text>
</comment>
<name>A0A6A1W7C0_9ROSI</name>
<feature type="compositionally biased region" description="Acidic residues" evidence="4">
    <location>
        <begin position="160"/>
        <end position="170"/>
    </location>
</feature>
<feature type="region of interest" description="Disordered" evidence="4">
    <location>
        <begin position="553"/>
        <end position="592"/>
    </location>
</feature>
<dbReference type="Proteomes" id="UP000516437">
    <property type="component" value="Chromosome 3"/>
</dbReference>
<comment type="similarity">
    <text evidence="2">Belongs to the GCF family.</text>
</comment>
<feature type="compositionally biased region" description="Low complexity" evidence="4">
    <location>
        <begin position="122"/>
        <end position="134"/>
    </location>
</feature>
<evidence type="ECO:0000259" key="5">
    <source>
        <dbReference type="Pfam" id="PF07842"/>
    </source>
</evidence>
<dbReference type="OrthoDB" id="429427at2759"/>
<dbReference type="InterPro" id="IPR022783">
    <property type="entry name" value="GCFC_dom"/>
</dbReference>
<comment type="subcellular location">
    <subcellularLocation>
        <location evidence="1">Nucleus</location>
    </subcellularLocation>
</comment>
<organism evidence="6 7">
    <name type="scientific">Morella rubra</name>
    <name type="common">Chinese bayberry</name>
    <dbReference type="NCBI Taxonomy" id="262757"/>
    <lineage>
        <taxon>Eukaryota</taxon>
        <taxon>Viridiplantae</taxon>
        <taxon>Streptophyta</taxon>
        <taxon>Embryophyta</taxon>
        <taxon>Tracheophyta</taxon>
        <taxon>Spermatophyta</taxon>
        <taxon>Magnoliopsida</taxon>
        <taxon>eudicotyledons</taxon>
        <taxon>Gunneridae</taxon>
        <taxon>Pentapetalae</taxon>
        <taxon>rosids</taxon>
        <taxon>fabids</taxon>
        <taxon>Fagales</taxon>
        <taxon>Myricaceae</taxon>
        <taxon>Morella</taxon>
    </lineage>
</organism>
<feature type="region of interest" description="Disordered" evidence="4">
    <location>
        <begin position="1"/>
        <end position="203"/>
    </location>
</feature>
<gene>
    <name evidence="6" type="ORF">CJ030_MR3G024377</name>
</gene>
<sequence>MSSSRARNFRRRAGDNEDDNQKDDANAASTRNSTTTAAPKPKPKKLLSFADDEDAETPSRSSSVKRPSKLPSSSSSHKVTSLRDRLTHSTASVPLSNVQPQAGTYTKEALLELQKNTRTLAPSRPASSSSSEPSIVLKGLLKPPSPSDGPAVSQTLRQSEDDDLSEEDEDRRDRRDAQTRFASMGIEKQKDSPASSLFPDQATINAIRAKRERLRKSRAAAPDYISLDGGSNHGEAEGLSDEEPEFRGRIAMFGEKKKTDATEMKKKKGVFEDDEDVVEDRAMAVNIAKDSGGENGDNEEDEEEKIWEEEQFRKGLGKRMDDGTSRVTVTASVPVVQSLQPQQQHKSVYPAPSAVGGLSIGGAIGGLDAMMSIPQQAETAKKALHENVRRLKESHGRTIMSLTKTDDDLSASLSNITALEKSLSAANEKFIFMQKLRHFVSVICDFLQDKAPYIEELEEQMQKLHEERASAIVERRAADNDDELMEVEAAVSAAMHVFSQKGSSAEMVVAATGAAQAASAAAREQTNLPVKLDEFGRDTNLQKRMDITRRAERRKARYDCKRRSSMEVDASNQRIEGELSSDESDSESTAYQHHRKLLLQTADQIFSDAAEEYSQLPAVKERFEKLKKEYASSYRDAYISLSVPAIFSPYVRLELLKWDPLHEDVDFFDMKWYLTNNLSASLEVSNLFEIFELDFFLGHSLLFDYGLPNDGSDFPSDDADANLVPELVEKVALPILHHEIAHCWDMLSMRETKNAVTATSLVINYVSASSEALSDLLVAIRTCLADAVANLTVPTWSPLLLKAVPNAARVAAYRFGVSVRLLRNICMWRDILALPILEKLALDELVCGKMLPHVRSITANVHDAITRTERIIASLSGVWAGPNVTGQHSHKLQPLVDYVLLLGKTLEKRHVIGIPESETSGLARRLKKMLVELNEYDNARDIARKFNLREAL</sequence>
<dbReference type="GO" id="GO:0005634">
    <property type="term" value="C:nucleus"/>
    <property type="evidence" value="ECO:0007669"/>
    <property type="project" value="UniProtKB-SubCell"/>
</dbReference>
<feature type="region of interest" description="Disordered" evidence="4">
    <location>
        <begin position="220"/>
        <end position="246"/>
    </location>
</feature>
<dbReference type="GO" id="GO:0003677">
    <property type="term" value="F:DNA binding"/>
    <property type="evidence" value="ECO:0007669"/>
    <property type="project" value="InterPro"/>
</dbReference>
<evidence type="ECO:0000313" key="6">
    <source>
        <dbReference type="EMBL" id="KAB1221132.1"/>
    </source>
</evidence>
<dbReference type="PANTHER" id="PTHR12214">
    <property type="entry name" value="GC-RICH SEQUENCE DNA-BINDING FACTOR"/>
    <property type="match status" value="1"/>
</dbReference>
<evidence type="ECO:0000256" key="2">
    <source>
        <dbReference type="ARBA" id="ARBA00010801"/>
    </source>
</evidence>
<feature type="compositionally biased region" description="Polar residues" evidence="4">
    <location>
        <begin position="88"/>
        <end position="104"/>
    </location>
</feature>
<dbReference type="InterPro" id="IPR012890">
    <property type="entry name" value="GCFC2-like"/>
</dbReference>
<evidence type="ECO:0000256" key="3">
    <source>
        <dbReference type="ARBA" id="ARBA00023242"/>
    </source>
</evidence>
<feature type="domain" description="GCF C-terminal" evidence="5">
    <location>
        <begin position="617"/>
        <end position="845"/>
    </location>
</feature>
<evidence type="ECO:0000313" key="7">
    <source>
        <dbReference type="Proteomes" id="UP000516437"/>
    </source>
</evidence>
<keyword evidence="7" id="KW-1185">Reference proteome</keyword>
<feature type="compositionally biased region" description="Low complexity" evidence="4">
    <location>
        <begin position="58"/>
        <end position="79"/>
    </location>
</feature>
<feature type="compositionally biased region" description="Basic and acidic residues" evidence="4">
    <location>
        <begin position="557"/>
        <end position="566"/>
    </location>
</feature>